<gene>
    <name evidence="1" type="ORF">HMPREF1090_01846</name>
</gene>
<accession>A0A0E2HDK1</accession>
<sequence length="148" mass="17315">MSISYYIFNRKKREEIQEFNRFWEETFIPGLKQQIEAYCGERNGTYVNPDFGNEIINEKISGISDAPGKSESYEMVIGVSHWNGKRNLFQWEGSYVEEHIIRDEASLVEFFNSKMNQQQYSIVDEFDKEYTLDAFLNAIKYGGDESAS</sequence>
<evidence type="ECO:0000313" key="2">
    <source>
        <dbReference type="Proteomes" id="UP000013085"/>
    </source>
</evidence>
<evidence type="ECO:0000313" key="1">
    <source>
        <dbReference type="EMBL" id="ENZ17546.1"/>
    </source>
</evidence>
<organism evidence="1 2">
    <name type="scientific">[Clostridium] clostridioforme 90A8</name>
    <dbReference type="NCBI Taxonomy" id="999408"/>
    <lineage>
        <taxon>Bacteria</taxon>
        <taxon>Bacillati</taxon>
        <taxon>Bacillota</taxon>
        <taxon>Clostridia</taxon>
        <taxon>Lachnospirales</taxon>
        <taxon>Lachnospiraceae</taxon>
        <taxon>Enterocloster</taxon>
    </lineage>
</organism>
<dbReference type="Proteomes" id="UP000013085">
    <property type="component" value="Unassembled WGS sequence"/>
</dbReference>
<dbReference type="EMBL" id="AGYR01000014">
    <property type="protein sequence ID" value="ENZ17546.1"/>
    <property type="molecule type" value="Genomic_DNA"/>
</dbReference>
<dbReference type="PATRIC" id="fig|999408.3.peg.1988"/>
<name>A0A0E2HDK1_9FIRM</name>
<dbReference type="RefSeq" id="WP_002583770.1">
    <property type="nucleotide sequence ID" value="NZ_KB851018.1"/>
</dbReference>
<dbReference type="HOGENOM" id="CLU_1793105_0_0_9"/>
<comment type="caution">
    <text evidence="1">The sequence shown here is derived from an EMBL/GenBank/DDBJ whole genome shotgun (WGS) entry which is preliminary data.</text>
</comment>
<dbReference type="GeneID" id="57959687"/>
<dbReference type="AlphaFoldDB" id="A0A0E2HDK1"/>
<reference evidence="1 2" key="1">
    <citation type="submission" date="2013-01" db="EMBL/GenBank/DDBJ databases">
        <title>The Genome Sequence of Clostridium clostridioforme 90A8.</title>
        <authorList>
            <consortium name="The Broad Institute Genome Sequencing Platform"/>
            <person name="Earl A."/>
            <person name="Ward D."/>
            <person name="Feldgarden M."/>
            <person name="Gevers D."/>
            <person name="Courvalin P."/>
            <person name="Lambert T."/>
            <person name="Walker B."/>
            <person name="Young S.K."/>
            <person name="Zeng Q."/>
            <person name="Gargeya S."/>
            <person name="Fitzgerald M."/>
            <person name="Haas B."/>
            <person name="Abouelleil A."/>
            <person name="Alvarado L."/>
            <person name="Arachchi H.M."/>
            <person name="Berlin A.M."/>
            <person name="Chapman S.B."/>
            <person name="Dewar J."/>
            <person name="Goldberg J."/>
            <person name="Griggs A."/>
            <person name="Gujja S."/>
            <person name="Hansen M."/>
            <person name="Howarth C."/>
            <person name="Imamovic A."/>
            <person name="Larimer J."/>
            <person name="McCowan C."/>
            <person name="Murphy C."/>
            <person name="Neiman D."/>
            <person name="Pearson M."/>
            <person name="Priest M."/>
            <person name="Roberts A."/>
            <person name="Saif S."/>
            <person name="Shea T."/>
            <person name="Sisk P."/>
            <person name="Sykes S."/>
            <person name="Wortman J."/>
            <person name="Nusbaum C."/>
            <person name="Birren B."/>
        </authorList>
    </citation>
    <scope>NUCLEOTIDE SEQUENCE [LARGE SCALE GENOMIC DNA]</scope>
    <source>
        <strain evidence="1 2">90A8</strain>
    </source>
</reference>
<proteinExistence type="predicted"/>
<protein>
    <submittedName>
        <fullName evidence="1">Uncharacterized protein</fullName>
    </submittedName>
</protein>